<comment type="caution">
    <text evidence="1">The sequence shown here is derived from an EMBL/GenBank/DDBJ whole genome shotgun (WGS) entry which is preliminary data.</text>
</comment>
<proteinExistence type="predicted"/>
<dbReference type="Proteomes" id="UP000488295">
    <property type="component" value="Unassembled WGS sequence"/>
</dbReference>
<dbReference type="InterPro" id="IPR025530">
    <property type="entry name" value="DUF4417"/>
</dbReference>
<gene>
    <name evidence="1" type="ORF">GJU95_08955</name>
</gene>
<dbReference type="EMBL" id="WKKC01000030">
    <property type="protein sequence ID" value="MTE03887.1"/>
    <property type="molecule type" value="Genomic_DNA"/>
</dbReference>
<accession>A0A9X4X9Y7</accession>
<sequence>MSNNYKFKRDWENAEKAIYDGEGEFDIPVIAPEDYHNVEWIGFNKAKATQNRENKGIHFFLDDYQFVRLWKNVDRYVDLLKSYDFVMSPDFSTYTDFPKAMQIYNHYRKHWVAAYLQEHGVHVIPTISWSTLDSFEWCFDGEPQNSTVAISSVGCSKTIDKFITGYNAMIDRLHPSTIIFYGDIPAECKGNIVHVSSFTEKWREAKMLGW</sequence>
<protein>
    <submittedName>
        <fullName evidence="1">DUF4417 domain-containing protein</fullName>
    </submittedName>
</protein>
<dbReference type="RefSeq" id="WP_155692931.1">
    <property type="nucleotide sequence ID" value="NZ_CP195714.1"/>
</dbReference>
<reference evidence="1 2" key="1">
    <citation type="submission" date="2019-11" db="EMBL/GenBank/DDBJ databases">
        <title>Gastrointestinal microbiota of Peromyscus leucopus.</title>
        <authorList>
            <person name="Milovic A."/>
            <person name="Bassam K."/>
            <person name="Barbour A.G."/>
        </authorList>
    </citation>
    <scope>NUCLEOTIDE SEQUENCE [LARGE SCALE GENOMIC DNA]</scope>
    <source>
        <strain evidence="1 2">LL8</strain>
    </source>
</reference>
<dbReference type="Pfam" id="PF14386">
    <property type="entry name" value="DUF4417"/>
    <property type="match status" value="1"/>
</dbReference>
<organism evidence="1 2">
    <name type="scientific">Lactobacillus johnsonii</name>
    <dbReference type="NCBI Taxonomy" id="33959"/>
    <lineage>
        <taxon>Bacteria</taxon>
        <taxon>Bacillati</taxon>
        <taxon>Bacillota</taxon>
        <taxon>Bacilli</taxon>
        <taxon>Lactobacillales</taxon>
        <taxon>Lactobacillaceae</taxon>
        <taxon>Lactobacillus</taxon>
    </lineage>
</organism>
<dbReference type="AlphaFoldDB" id="A0A9X4X9Y7"/>
<evidence type="ECO:0000313" key="2">
    <source>
        <dbReference type="Proteomes" id="UP000488295"/>
    </source>
</evidence>
<name>A0A9X4X9Y7_LACJH</name>
<evidence type="ECO:0000313" key="1">
    <source>
        <dbReference type="EMBL" id="MTE03887.1"/>
    </source>
</evidence>